<dbReference type="GO" id="GO:0005886">
    <property type="term" value="C:plasma membrane"/>
    <property type="evidence" value="ECO:0007669"/>
    <property type="project" value="UniProtKB-SubCell"/>
</dbReference>
<dbReference type="InterPro" id="IPR039421">
    <property type="entry name" value="Type_1_exporter"/>
</dbReference>
<dbReference type="STRING" id="260086.SAMN05216207_10216"/>
<evidence type="ECO:0000313" key="14">
    <source>
        <dbReference type="EMBL" id="SFN77131.1"/>
    </source>
</evidence>
<dbReference type="InterPro" id="IPR036640">
    <property type="entry name" value="ABC1_TM_sf"/>
</dbReference>
<dbReference type="InterPro" id="IPR027417">
    <property type="entry name" value="P-loop_NTPase"/>
</dbReference>
<dbReference type="SUPFAM" id="SSF52540">
    <property type="entry name" value="P-loop containing nucleoside triphosphate hydrolases"/>
    <property type="match status" value="1"/>
</dbReference>
<keyword evidence="8 11" id="KW-1133">Transmembrane helix</keyword>
<dbReference type="SUPFAM" id="SSF90123">
    <property type="entry name" value="ABC transporter transmembrane region"/>
    <property type="match status" value="1"/>
</dbReference>
<evidence type="ECO:0000256" key="2">
    <source>
        <dbReference type="ARBA" id="ARBA00022448"/>
    </source>
</evidence>
<keyword evidence="7 14" id="KW-0067">ATP-binding</keyword>
<dbReference type="PANTHER" id="PTHR24221:SF654">
    <property type="entry name" value="ATP-BINDING CASSETTE SUB-FAMILY B MEMBER 6"/>
    <property type="match status" value="1"/>
</dbReference>
<dbReference type="PANTHER" id="PTHR24221">
    <property type="entry name" value="ATP-BINDING CASSETTE SUB-FAMILY B"/>
    <property type="match status" value="1"/>
</dbReference>
<dbReference type="InterPro" id="IPR003439">
    <property type="entry name" value="ABC_transporter-like_ATP-bd"/>
</dbReference>
<dbReference type="PROSITE" id="PS00211">
    <property type="entry name" value="ABC_TRANSPORTER_1"/>
    <property type="match status" value="1"/>
</dbReference>
<feature type="transmembrane region" description="Helical" evidence="11">
    <location>
        <begin position="141"/>
        <end position="162"/>
    </location>
</feature>
<evidence type="ECO:0000256" key="9">
    <source>
        <dbReference type="ARBA" id="ARBA00023136"/>
    </source>
</evidence>
<comment type="similarity">
    <text evidence="10">Belongs to the ABC transporter superfamily. Siderophore-Fe(3+) uptake transporter (SIUT) (TC 3.A.1.21) family.</text>
</comment>
<evidence type="ECO:0000259" key="12">
    <source>
        <dbReference type="PROSITE" id="PS50893"/>
    </source>
</evidence>
<keyword evidence="6" id="KW-0547">Nucleotide-binding</keyword>
<evidence type="ECO:0000259" key="13">
    <source>
        <dbReference type="PROSITE" id="PS50929"/>
    </source>
</evidence>
<dbReference type="Pfam" id="PF00664">
    <property type="entry name" value="ABC_membrane"/>
    <property type="match status" value="1"/>
</dbReference>
<evidence type="ECO:0000256" key="8">
    <source>
        <dbReference type="ARBA" id="ARBA00022989"/>
    </source>
</evidence>
<sequence length="599" mass="63075">MSAAGTTALRTLVGRLLALVPPAVGRRLRILVTLFVACAVLQGLGFVLLVPFLTALFSGDRPGTTYWLTGLAVVGIGYAVVGTVAGRRAQITAAEVLSALLERFGDRLAELPIGWFVAADRTGRASEAATRGLNFVASTTYVIVRPVITAFVIPATVLVGAAVVEPRIAVVLLVAAPVVWLTYRAIAASTARASHEHDDVVAEASSRIVEYARHQPALRTASDSTIARGLLDEAIGRRDAVARRTHLSAGGATALFAVVVHLCVVAVLVFGVWLALDGGLAVPALIGLLVLTVRFTEPIVNSGALGGGIAAARNTLDHLDELFAEPVLPEPAEPAQPRGHEVRFDRVRFGYGTSADAGADGAAGETVLDDLSFTAPQGAMTAIVGPSGSGKSTIVRLLARFYDPGAGTVSIGGVALPDLGSTRVAELVAPVFQDVYLFDGSVIDNIRLGRPDATDEQLAAASRHARVDEIVDRLPDGWDTAVGEGGVLLSGGERQRVAIARALLKDAPIVVLDEATSALDAENDEAVGRSLDELRRDRTVVVVAHRLQTIRTADRVVMLDGHGGIAEQGTHDELLARDGDYARYWRTRHRAAGWRLRSP</sequence>
<comment type="subcellular location">
    <subcellularLocation>
        <location evidence="1">Cell inner membrane</location>
        <topology evidence="1">Multi-pass membrane protein</topology>
    </subcellularLocation>
</comment>
<dbReference type="GO" id="GO:0005524">
    <property type="term" value="F:ATP binding"/>
    <property type="evidence" value="ECO:0007669"/>
    <property type="project" value="UniProtKB-KW"/>
</dbReference>
<dbReference type="PROSITE" id="PS50893">
    <property type="entry name" value="ABC_TRANSPORTER_2"/>
    <property type="match status" value="1"/>
</dbReference>
<evidence type="ECO:0000313" key="15">
    <source>
        <dbReference type="Proteomes" id="UP000199614"/>
    </source>
</evidence>
<dbReference type="InterPro" id="IPR011527">
    <property type="entry name" value="ABC1_TM_dom"/>
</dbReference>
<dbReference type="EMBL" id="FOUY01000021">
    <property type="protein sequence ID" value="SFN77131.1"/>
    <property type="molecule type" value="Genomic_DNA"/>
</dbReference>
<dbReference type="PROSITE" id="PS50929">
    <property type="entry name" value="ABC_TM1F"/>
    <property type="match status" value="1"/>
</dbReference>
<evidence type="ECO:0000256" key="6">
    <source>
        <dbReference type="ARBA" id="ARBA00022741"/>
    </source>
</evidence>
<feature type="domain" description="ABC transmembrane type-1" evidence="13">
    <location>
        <begin position="30"/>
        <end position="311"/>
    </location>
</feature>
<reference evidence="14 15" key="1">
    <citation type="submission" date="2016-10" db="EMBL/GenBank/DDBJ databases">
        <authorList>
            <person name="de Groot N.N."/>
        </authorList>
    </citation>
    <scope>NUCLEOTIDE SEQUENCE [LARGE SCALE GENOMIC DNA]</scope>
    <source>
        <strain evidence="14 15">CGMCC 4.1877</strain>
    </source>
</reference>
<evidence type="ECO:0000256" key="3">
    <source>
        <dbReference type="ARBA" id="ARBA00022475"/>
    </source>
</evidence>
<dbReference type="Proteomes" id="UP000199614">
    <property type="component" value="Unassembled WGS sequence"/>
</dbReference>
<evidence type="ECO:0000256" key="4">
    <source>
        <dbReference type="ARBA" id="ARBA00022519"/>
    </source>
</evidence>
<keyword evidence="4" id="KW-0997">Cell inner membrane</keyword>
<organism evidence="14 15">
    <name type="scientific">Pseudonocardia ammonioxydans</name>
    <dbReference type="NCBI Taxonomy" id="260086"/>
    <lineage>
        <taxon>Bacteria</taxon>
        <taxon>Bacillati</taxon>
        <taxon>Actinomycetota</taxon>
        <taxon>Actinomycetes</taxon>
        <taxon>Pseudonocardiales</taxon>
        <taxon>Pseudonocardiaceae</taxon>
        <taxon>Pseudonocardia</taxon>
    </lineage>
</organism>
<keyword evidence="15" id="KW-1185">Reference proteome</keyword>
<accession>A0A1I5BRY4</accession>
<dbReference type="Gene3D" id="1.20.1560.10">
    <property type="entry name" value="ABC transporter type 1, transmembrane domain"/>
    <property type="match status" value="1"/>
</dbReference>
<feature type="transmembrane region" description="Helical" evidence="11">
    <location>
        <begin position="168"/>
        <end position="186"/>
    </location>
</feature>
<keyword evidence="5 11" id="KW-0812">Transmembrane</keyword>
<evidence type="ECO:0000256" key="10">
    <source>
        <dbReference type="ARBA" id="ARBA00023455"/>
    </source>
</evidence>
<evidence type="ECO:0000256" key="5">
    <source>
        <dbReference type="ARBA" id="ARBA00022692"/>
    </source>
</evidence>
<dbReference type="Pfam" id="PF00005">
    <property type="entry name" value="ABC_tran"/>
    <property type="match status" value="1"/>
</dbReference>
<feature type="transmembrane region" description="Helical" evidence="11">
    <location>
        <begin position="247"/>
        <end position="274"/>
    </location>
</feature>
<dbReference type="FunFam" id="3.40.50.300:FF:000221">
    <property type="entry name" value="Multidrug ABC transporter ATP-binding protein"/>
    <property type="match status" value="1"/>
</dbReference>
<keyword evidence="2" id="KW-0813">Transport</keyword>
<dbReference type="SMART" id="SM00382">
    <property type="entry name" value="AAA"/>
    <property type="match status" value="1"/>
</dbReference>
<protein>
    <submittedName>
        <fullName evidence="14">ATP-binding cassette, subfamily B</fullName>
    </submittedName>
</protein>
<dbReference type="RefSeq" id="WP_093346540.1">
    <property type="nucleotide sequence ID" value="NZ_FOUY01000021.1"/>
</dbReference>
<keyword evidence="3" id="KW-1003">Cell membrane</keyword>
<evidence type="ECO:0000256" key="1">
    <source>
        <dbReference type="ARBA" id="ARBA00004429"/>
    </source>
</evidence>
<evidence type="ECO:0000256" key="11">
    <source>
        <dbReference type="SAM" id="Phobius"/>
    </source>
</evidence>
<dbReference type="Gene3D" id="3.40.50.300">
    <property type="entry name" value="P-loop containing nucleotide triphosphate hydrolases"/>
    <property type="match status" value="1"/>
</dbReference>
<name>A0A1I5BRY4_PSUAM</name>
<keyword evidence="9 11" id="KW-0472">Membrane</keyword>
<dbReference type="GO" id="GO:0016887">
    <property type="term" value="F:ATP hydrolysis activity"/>
    <property type="evidence" value="ECO:0007669"/>
    <property type="project" value="InterPro"/>
</dbReference>
<dbReference type="OrthoDB" id="9806127at2"/>
<proteinExistence type="inferred from homology"/>
<dbReference type="InterPro" id="IPR017871">
    <property type="entry name" value="ABC_transporter-like_CS"/>
</dbReference>
<feature type="domain" description="ABC transporter" evidence="12">
    <location>
        <begin position="342"/>
        <end position="587"/>
    </location>
</feature>
<dbReference type="AlphaFoldDB" id="A0A1I5BRY4"/>
<evidence type="ECO:0000256" key="7">
    <source>
        <dbReference type="ARBA" id="ARBA00022840"/>
    </source>
</evidence>
<feature type="transmembrane region" description="Helical" evidence="11">
    <location>
        <begin position="65"/>
        <end position="85"/>
    </location>
</feature>
<feature type="transmembrane region" description="Helical" evidence="11">
    <location>
        <begin position="30"/>
        <end position="53"/>
    </location>
</feature>
<gene>
    <name evidence="14" type="ORF">SAMN05216207_10216</name>
</gene>
<dbReference type="GO" id="GO:0140359">
    <property type="term" value="F:ABC-type transporter activity"/>
    <property type="evidence" value="ECO:0007669"/>
    <property type="project" value="InterPro"/>
</dbReference>
<dbReference type="GO" id="GO:0034040">
    <property type="term" value="F:ATPase-coupled lipid transmembrane transporter activity"/>
    <property type="evidence" value="ECO:0007669"/>
    <property type="project" value="TreeGrafter"/>
</dbReference>
<dbReference type="InterPro" id="IPR003593">
    <property type="entry name" value="AAA+_ATPase"/>
</dbReference>